<evidence type="ECO:0000313" key="3">
    <source>
        <dbReference type="EMBL" id="ETN42267.1"/>
    </source>
</evidence>
<feature type="region of interest" description="Disordered" evidence="1">
    <location>
        <begin position="345"/>
        <end position="459"/>
    </location>
</feature>
<accession>W2S0R3</accession>
<feature type="compositionally biased region" description="Acidic residues" evidence="1">
    <location>
        <begin position="366"/>
        <end position="379"/>
    </location>
</feature>
<protein>
    <recommendedName>
        <fullName evidence="2">DhaK domain-containing protein</fullName>
    </recommendedName>
</protein>
<dbReference type="EMBL" id="KB822719">
    <property type="protein sequence ID" value="ETN42267.1"/>
    <property type="molecule type" value="Genomic_DNA"/>
</dbReference>
<dbReference type="HOGENOM" id="CLU_595823_0_0_1"/>
<feature type="domain" description="DhaK" evidence="2">
    <location>
        <begin position="2"/>
        <end position="320"/>
    </location>
</feature>
<dbReference type="eggNOG" id="KOG2426">
    <property type="taxonomic scope" value="Eukaryota"/>
</dbReference>
<dbReference type="Proteomes" id="UP000030752">
    <property type="component" value="Unassembled WGS sequence"/>
</dbReference>
<dbReference type="AlphaFoldDB" id="W2S0R3"/>
<gene>
    <name evidence="3" type="ORF">HMPREF1541_04208</name>
</gene>
<keyword evidence="4" id="KW-1185">Reference proteome</keyword>
<dbReference type="VEuPathDB" id="FungiDB:HMPREF1541_04208"/>
<dbReference type="PANTHER" id="PTHR28629:SF14">
    <property type="entry name" value="DIHYDROXYACETONE KINASE 1"/>
    <property type="match status" value="1"/>
</dbReference>
<dbReference type="Gene3D" id="3.30.1180.20">
    <property type="entry name" value="Dihydroxyacetone kinase, domain 2"/>
    <property type="match status" value="1"/>
</dbReference>
<dbReference type="PROSITE" id="PS51481">
    <property type="entry name" value="DHAK"/>
    <property type="match status" value="1"/>
</dbReference>
<dbReference type="OrthoDB" id="4152926at2759"/>
<dbReference type="SUPFAM" id="SSF82549">
    <property type="entry name" value="DAK1/DegV-like"/>
    <property type="match status" value="1"/>
</dbReference>
<dbReference type="RefSeq" id="XP_008716776.1">
    <property type="nucleotide sequence ID" value="XM_008718554.1"/>
</dbReference>
<dbReference type="GO" id="GO:0019563">
    <property type="term" value="P:glycerol catabolic process"/>
    <property type="evidence" value="ECO:0007669"/>
    <property type="project" value="TreeGrafter"/>
</dbReference>
<feature type="compositionally biased region" description="Basic and acidic residues" evidence="1">
    <location>
        <begin position="429"/>
        <end position="449"/>
    </location>
</feature>
<dbReference type="PANTHER" id="PTHR28629">
    <property type="entry name" value="TRIOKINASE/FMN CYCLASE"/>
    <property type="match status" value="1"/>
</dbReference>
<reference evidence="3 4" key="1">
    <citation type="submission" date="2013-03" db="EMBL/GenBank/DDBJ databases">
        <title>The Genome Sequence of Phialophora europaea CBS 101466.</title>
        <authorList>
            <consortium name="The Broad Institute Genomics Platform"/>
            <person name="Cuomo C."/>
            <person name="de Hoog S."/>
            <person name="Gorbushina A."/>
            <person name="Walker B."/>
            <person name="Young S.K."/>
            <person name="Zeng Q."/>
            <person name="Gargeya S."/>
            <person name="Fitzgerald M."/>
            <person name="Haas B."/>
            <person name="Abouelleil A."/>
            <person name="Allen A.W."/>
            <person name="Alvarado L."/>
            <person name="Arachchi H.M."/>
            <person name="Berlin A.M."/>
            <person name="Chapman S.B."/>
            <person name="Gainer-Dewar J."/>
            <person name="Goldberg J."/>
            <person name="Griggs A."/>
            <person name="Gujja S."/>
            <person name="Hansen M."/>
            <person name="Howarth C."/>
            <person name="Imamovic A."/>
            <person name="Ireland A."/>
            <person name="Larimer J."/>
            <person name="McCowan C."/>
            <person name="Murphy C."/>
            <person name="Pearson M."/>
            <person name="Poon T.W."/>
            <person name="Priest M."/>
            <person name="Roberts A."/>
            <person name="Saif S."/>
            <person name="Shea T."/>
            <person name="Sisk P."/>
            <person name="Sykes S."/>
            <person name="Wortman J."/>
            <person name="Nusbaum C."/>
            <person name="Birren B."/>
        </authorList>
    </citation>
    <scope>NUCLEOTIDE SEQUENCE [LARGE SCALE GENOMIC DNA]</scope>
    <source>
        <strain evidence="3 4">CBS 101466</strain>
    </source>
</reference>
<dbReference type="STRING" id="1220924.W2S0R3"/>
<dbReference type="GO" id="GO:0005829">
    <property type="term" value="C:cytosol"/>
    <property type="evidence" value="ECO:0007669"/>
    <property type="project" value="TreeGrafter"/>
</dbReference>
<dbReference type="InterPro" id="IPR050861">
    <property type="entry name" value="Dihydroxyacetone_Kinase"/>
</dbReference>
<dbReference type="GeneID" id="19971547"/>
<dbReference type="GO" id="GO:0004371">
    <property type="term" value="F:glycerone kinase activity"/>
    <property type="evidence" value="ECO:0007669"/>
    <property type="project" value="InterPro"/>
</dbReference>
<evidence type="ECO:0000313" key="4">
    <source>
        <dbReference type="Proteomes" id="UP000030752"/>
    </source>
</evidence>
<feature type="compositionally biased region" description="Low complexity" evidence="1">
    <location>
        <begin position="450"/>
        <end position="459"/>
    </location>
</feature>
<dbReference type="InterPro" id="IPR004006">
    <property type="entry name" value="DhaK_dom"/>
</dbReference>
<proteinExistence type="predicted"/>
<evidence type="ECO:0000256" key="1">
    <source>
        <dbReference type="SAM" id="MobiDB-lite"/>
    </source>
</evidence>
<dbReference type="InParanoid" id="W2S0R3"/>
<sequence length="459" mass="49585">MAHIVDGDSHIGRYLTAQPELNTSLEYNGDSGVLYDASMASKAHARTALVAGAGMSRATAAKYAQFVGPGMLSGLMVAPKSLEHDKNKAPASSLGSQLGKLSDALRLGNKHTEMQWIGPTTLDLDRSSDIPRYHGMASLLEVDDGLAGTEQGAEVSVILPMKICGALASMGYDSKTVHNVGKLVRNNMMSADAPVSDKPMAFSSIPSAVENMLDGLFKPWWPNQKRVRSVHYNSNEPVLLINDSGRCGGVKLGSVVTEALEQLQKKHNTWPVRVYAGNFIEGDDPNGPEFSITLLNVVNTDIGGPSMIQLLDHPCNTLGWNGCMRREVWNGRDLLERVQQEDEVVGKMRGLTTDENAADAGGREDGEMDGEGEETETEDDKSPFSYDDPYANRTPVHHPTWDHTTKSESLIDIVKNQGSSDPPGAKPGDSPKSEEGSLDKGAEKKRRTESSSSEGFTFV</sequence>
<name>W2S0R3_CYPE1</name>
<organism evidence="3 4">
    <name type="scientific">Cyphellophora europaea (strain CBS 101466)</name>
    <name type="common">Phialophora europaea</name>
    <dbReference type="NCBI Taxonomy" id="1220924"/>
    <lineage>
        <taxon>Eukaryota</taxon>
        <taxon>Fungi</taxon>
        <taxon>Dikarya</taxon>
        <taxon>Ascomycota</taxon>
        <taxon>Pezizomycotina</taxon>
        <taxon>Eurotiomycetes</taxon>
        <taxon>Chaetothyriomycetidae</taxon>
        <taxon>Chaetothyriales</taxon>
        <taxon>Cyphellophoraceae</taxon>
        <taxon>Cyphellophora</taxon>
    </lineage>
</organism>
<evidence type="ECO:0000259" key="2">
    <source>
        <dbReference type="PROSITE" id="PS51481"/>
    </source>
</evidence>